<dbReference type="GO" id="GO:0004519">
    <property type="term" value="F:endonuclease activity"/>
    <property type="evidence" value="ECO:0007669"/>
    <property type="project" value="UniProtKB-KW"/>
</dbReference>
<keyword evidence="4" id="KW-0269">Exonuclease</keyword>
<evidence type="ECO:0000256" key="2">
    <source>
        <dbReference type="SAM" id="SignalP"/>
    </source>
</evidence>
<name>A0A1Y6C1A7_9BACT</name>
<keyword evidence="4" id="KW-0378">Hydrolase</keyword>
<proteinExistence type="predicted"/>
<evidence type="ECO:0000259" key="3">
    <source>
        <dbReference type="Pfam" id="PF03372"/>
    </source>
</evidence>
<keyword evidence="5" id="KW-1185">Reference proteome</keyword>
<dbReference type="PANTHER" id="PTHR42834">
    <property type="entry name" value="ENDONUCLEASE/EXONUCLEASE/PHOSPHATASE FAMILY PROTEIN (AFU_ORTHOLOGUE AFUA_3G09210)"/>
    <property type="match status" value="1"/>
</dbReference>
<dbReference type="Proteomes" id="UP000192907">
    <property type="component" value="Unassembled WGS sequence"/>
</dbReference>
<dbReference type="AlphaFoldDB" id="A0A1Y6C1A7"/>
<evidence type="ECO:0000256" key="1">
    <source>
        <dbReference type="SAM" id="MobiDB-lite"/>
    </source>
</evidence>
<evidence type="ECO:0000313" key="4">
    <source>
        <dbReference type="EMBL" id="SMF30385.1"/>
    </source>
</evidence>
<keyword evidence="2" id="KW-0732">Signal</keyword>
<dbReference type="Pfam" id="PF03372">
    <property type="entry name" value="Exo_endo_phos"/>
    <property type="match status" value="1"/>
</dbReference>
<feature type="region of interest" description="Disordered" evidence="1">
    <location>
        <begin position="37"/>
        <end position="62"/>
    </location>
</feature>
<dbReference type="InterPro" id="IPR005135">
    <property type="entry name" value="Endo/exonuclease/phosphatase"/>
</dbReference>
<organism evidence="4 5">
    <name type="scientific">Pseudobacteriovorax antillogorgiicola</name>
    <dbReference type="NCBI Taxonomy" id="1513793"/>
    <lineage>
        <taxon>Bacteria</taxon>
        <taxon>Pseudomonadati</taxon>
        <taxon>Bdellovibrionota</taxon>
        <taxon>Oligoflexia</taxon>
        <taxon>Oligoflexales</taxon>
        <taxon>Pseudobacteriovoracaceae</taxon>
        <taxon>Pseudobacteriovorax</taxon>
    </lineage>
</organism>
<dbReference type="GO" id="GO:0004527">
    <property type="term" value="F:exonuclease activity"/>
    <property type="evidence" value="ECO:0007669"/>
    <property type="project" value="UniProtKB-KW"/>
</dbReference>
<accession>A0A1Y6C1A7</accession>
<dbReference type="STRING" id="1513793.SAMN06296036_109166"/>
<evidence type="ECO:0000313" key="5">
    <source>
        <dbReference type="Proteomes" id="UP000192907"/>
    </source>
</evidence>
<sequence length="310" mass="34960">MAKQRKPLHKVVLMKYISSTLLSVLLLTTACVETSTKDRPDVGDYNPPDSTEDTGPREEPLFTKSIGTSSTFEIATWNIENFPKSTSTVPTLAEIMKSWQLDLVAVQEIESGTELIRLADSLDGYQSLISEGGTFMKLGFLYRTDSIEVISQKDLFKSQGYIFPRPALEIQARIKQTDEVLTIISVHLKAKGDKKSQERRVAANKMLKDYVDTLISKDPNINLVILGDFNSQLDQPEMSPWTVGSGFEVETAELWEDNFYSYFVGRKSLIDHIVTRNFDLKEVKIATPYEDLQVYEEAISDHLPVVGISY</sequence>
<dbReference type="PANTHER" id="PTHR42834:SF1">
    <property type="entry name" value="ENDONUCLEASE_EXONUCLEASE_PHOSPHATASE FAMILY PROTEIN (AFU_ORTHOLOGUE AFUA_3G09210)"/>
    <property type="match status" value="1"/>
</dbReference>
<feature type="domain" description="Endonuclease/exonuclease/phosphatase" evidence="3">
    <location>
        <begin position="75"/>
        <end position="302"/>
    </location>
</feature>
<dbReference type="Gene3D" id="3.60.10.10">
    <property type="entry name" value="Endonuclease/exonuclease/phosphatase"/>
    <property type="match status" value="1"/>
</dbReference>
<keyword evidence="4" id="KW-0540">Nuclease</keyword>
<dbReference type="InterPro" id="IPR036691">
    <property type="entry name" value="Endo/exonu/phosph_ase_sf"/>
</dbReference>
<dbReference type="SUPFAM" id="SSF56219">
    <property type="entry name" value="DNase I-like"/>
    <property type="match status" value="1"/>
</dbReference>
<reference evidence="5" key="1">
    <citation type="submission" date="2017-04" db="EMBL/GenBank/DDBJ databases">
        <authorList>
            <person name="Varghese N."/>
            <person name="Submissions S."/>
        </authorList>
    </citation>
    <scope>NUCLEOTIDE SEQUENCE [LARGE SCALE GENOMIC DNA]</scope>
    <source>
        <strain evidence="5">RKEM611</strain>
    </source>
</reference>
<gene>
    <name evidence="4" type="ORF">SAMN06296036_109166</name>
</gene>
<dbReference type="EMBL" id="FWZT01000009">
    <property type="protein sequence ID" value="SMF30385.1"/>
    <property type="molecule type" value="Genomic_DNA"/>
</dbReference>
<feature type="chain" id="PRO_5013209754" evidence="2">
    <location>
        <begin position="31"/>
        <end position="310"/>
    </location>
</feature>
<protein>
    <submittedName>
        <fullName evidence="4">Endonuclease/Exonuclease/phosphatase family protein</fullName>
    </submittedName>
</protein>
<feature type="signal peptide" evidence="2">
    <location>
        <begin position="1"/>
        <end position="30"/>
    </location>
</feature>
<dbReference type="PROSITE" id="PS51257">
    <property type="entry name" value="PROKAR_LIPOPROTEIN"/>
    <property type="match status" value="1"/>
</dbReference>
<keyword evidence="4" id="KW-0255">Endonuclease</keyword>